<comment type="caution">
    <text evidence="3">The sequence shown here is derived from an EMBL/GenBank/DDBJ whole genome shotgun (WGS) entry which is preliminary data.</text>
</comment>
<evidence type="ECO:0000256" key="2">
    <source>
        <dbReference type="SAM" id="Coils"/>
    </source>
</evidence>
<comment type="similarity">
    <text evidence="1">Belongs to the WXG100 family.</text>
</comment>
<proteinExistence type="inferred from homology"/>
<evidence type="ECO:0000256" key="1">
    <source>
        <dbReference type="RuleBase" id="RU362001"/>
    </source>
</evidence>
<dbReference type="Gene3D" id="1.10.287.1060">
    <property type="entry name" value="ESAT-6-like"/>
    <property type="match status" value="1"/>
</dbReference>
<evidence type="ECO:0000313" key="4">
    <source>
        <dbReference type="Proteomes" id="UP001589810"/>
    </source>
</evidence>
<feature type="coiled-coil region" evidence="2">
    <location>
        <begin position="10"/>
        <end position="37"/>
    </location>
</feature>
<name>A0ABV6N644_9PSEU</name>
<gene>
    <name evidence="3" type="ORF">ACFFH7_40810</name>
</gene>
<keyword evidence="4" id="KW-1185">Reference proteome</keyword>
<protein>
    <recommendedName>
        <fullName evidence="1">ESAT-6-like protein</fullName>
    </recommendedName>
</protein>
<dbReference type="RefSeq" id="WP_273938251.1">
    <property type="nucleotide sequence ID" value="NZ_CP097263.1"/>
</dbReference>
<dbReference type="Proteomes" id="UP001589810">
    <property type="component" value="Unassembled WGS sequence"/>
</dbReference>
<organism evidence="3 4">
    <name type="scientific">Kutzneria chonburiensis</name>
    <dbReference type="NCBI Taxonomy" id="1483604"/>
    <lineage>
        <taxon>Bacteria</taxon>
        <taxon>Bacillati</taxon>
        <taxon>Actinomycetota</taxon>
        <taxon>Actinomycetes</taxon>
        <taxon>Pseudonocardiales</taxon>
        <taxon>Pseudonocardiaceae</taxon>
        <taxon>Kutzneria</taxon>
    </lineage>
</organism>
<dbReference type="EMBL" id="JBHLUD010000015">
    <property type="protein sequence ID" value="MFC0547904.1"/>
    <property type="molecule type" value="Genomic_DNA"/>
</dbReference>
<keyword evidence="2" id="KW-0175">Coiled coil</keyword>
<dbReference type="NCBIfam" id="TIGR03930">
    <property type="entry name" value="WXG100_ESAT6"/>
    <property type="match status" value="1"/>
</dbReference>
<evidence type="ECO:0000313" key="3">
    <source>
        <dbReference type="EMBL" id="MFC0547904.1"/>
    </source>
</evidence>
<reference evidence="3 4" key="1">
    <citation type="submission" date="2024-09" db="EMBL/GenBank/DDBJ databases">
        <authorList>
            <person name="Sun Q."/>
            <person name="Mori K."/>
        </authorList>
    </citation>
    <scope>NUCLEOTIDE SEQUENCE [LARGE SCALE GENOMIC DNA]</scope>
    <source>
        <strain evidence="3 4">TBRC 1432</strain>
    </source>
</reference>
<dbReference type="InterPro" id="IPR036689">
    <property type="entry name" value="ESAT-6-like_sf"/>
</dbReference>
<accession>A0ABV6N644</accession>
<dbReference type="SUPFAM" id="SSF140453">
    <property type="entry name" value="EsxAB dimer-like"/>
    <property type="match status" value="1"/>
</dbReference>
<dbReference type="InterPro" id="IPR010310">
    <property type="entry name" value="T7SS_ESAT-6-like"/>
</dbReference>
<dbReference type="Pfam" id="PF06013">
    <property type="entry name" value="WXG100"/>
    <property type="match status" value="1"/>
</dbReference>
<sequence>MALGQFQISFQSMQETVERAKQQSNEISELLAAMKTEVDKHRAHWVGSAADSFQQAYDDCHQKALVLPQALDAAGRTLAAINEGTSDTESANAKRFGPQ</sequence>